<feature type="transmembrane region" description="Helical" evidence="7">
    <location>
        <begin position="328"/>
        <end position="347"/>
    </location>
</feature>
<feature type="transmembrane region" description="Helical" evidence="7">
    <location>
        <begin position="20"/>
        <end position="41"/>
    </location>
</feature>
<proteinExistence type="inferred from homology"/>
<dbReference type="PANTHER" id="PTHR20772:SF2">
    <property type="entry name" value="PROTEIN FMP42"/>
    <property type="match status" value="1"/>
</dbReference>
<dbReference type="Proteomes" id="UP000663850">
    <property type="component" value="Unassembled WGS sequence"/>
</dbReference>
<keyword evidence="5 7" id="KW-1133">Transmembrane helix</keyword>
<dbReference type="SUPFAM" id="SSF103473">
    <property type="entry name" value="MFS general substrate transporter"/>
    <property type="match status" value="1"/>
</dbReference>
<feature type="transmembrane region" description="Helical" evidence="7">
    <location>
        <begin position="132"/>
        <end position="151"/>
    </location>
</feature>
<gene>
    <name evidence="8" type="ORF">RDB_LOCUS85575</name>
</gene>
<evidence type="ECO:0000256" key="4">
    <source>
        <dbReference type="ARBA" id="ARBA00022692"/>
    </source>
</evidence>
<organism evidence="8 9">
    <name type="scientific">Rhizoctonia solani</name>
    <dbReference type="NCBI Taxonomy" id="456999"/>
    <lineage>
        <taxon>Eukaryota</taxon>
        <taxon>Fungi</taxon>
        <taxon>Dikarya</taxon>
        <taxon>Basidiomycota</taxon>
        <taxon>Agaricomycotina</taxon>
        <taxon>Agaricomycetes</taxon>
        <taxon>Cantharellales</taxon>
        <taxon>Ceratobasidiaceae</taxon>
        <taxon>Rhizoctonia</taxon>
    </lineage>
</organism>
<dbReference type="Gene3D" id="1.20.1250.20">
    <property type="entry name" value="MFS general substrate transporter like domains"/>
    <property type="match status" value="1"/>
</dbReference>
<dbReference type="PANTHER" id="PTHR20772">
    <property type="entry name" value="PROTEIN FMP42"/>
    <property type="match status" value="1"/>
</dbReference>
<evidence type="ECO:0000256" key="1">
    <source>
        <dbReference type="ARBA" id="ARBA00004141"/>
    </source>
</evidence>
<keyword evidence="3" id="KW-0813">Transport</keyword>
<comment type="similarity">
    <text evidence="2">Belongs to the SLC43A transporter (TC 2.A.1.44) family.</text>
</comment>
<evidence type="ECO:0008006" key="10">
    <source>
        <dbReference type="Google" id="ProtNLM"/>
    </source>
</evidence>
<feature type="transmembrane region" description="Helical" evidence="7">
    <location>
        <begin position="367"/>
        <end position="384"/>
    </location>
</feature>
<evidence type="ECO:0000256" key="3">
    <source>
        <dbReference type="ARBA" id="ARBA00022448"/>
    </source>
</evidence>
<evidence type="ECO:0000313" key="9">
    <source>
        <dbReference type="Proteomes" id="UP000663850"/>
    </source>
</evidence>
<evidence type="ECO:0000256" key="5">
    <source>
        <dbReference type="ARBA" id="ARBA00022989"/>
    </source>
</evidence>
<feature type="transmembrane region" description="Helical" evidence="7">
    <location>
        <begin position="295"/>
        <end position="316"/>
    </location>
</feature>
<feature type="transmembrane region" description="Helical" evidence="7">
    <location>
        <begin position="240"/>
        <end position="265"/>
    </location>
</feature>
<feature type="transmembrane region" description="Helical" evidence="7">
    <location>
        <begin position="197"/>
        <end position="217"/>
    </location>
</feature>
<name>A0A8H3CS55_9AGAM</name>
<evidence type="ECO:0000256" key="6">
    <source>
        <dbReference type="ARBA" id="ARBA00023136"/>
    </source>
</evidence>
<sequence length="402" mass="44000">MIGTNNRQFTMTSNKVRLLQVLLVIFINLFSTGTIFGFAALKPVLIRKGVYSWLCSHDDIHLAGSCNQQELRLNNMFVVSVALTNMASLPAGSVLDWIGPTKTSIAGATLFGLGCLFFGGGYTEWPVVLDGYYIGFSLLAIASPLIFLASFHISNAFPARSGLILSLIMAAFNASSTNFVAFDWLDRKTRGISIQAWFWCYALIPVLLLLLFFSVYADRVNWEIQTISEQLMFYLGDPNVALRTASLFSVLLPIGGIVGVPLFGWLLDHRNTFDASLVILVIGVVYGTLGMTHTVATQIASILLFVVLRPLLYVFVGDYCGKAFGYNTFGRIYGLVTTLVGLLGLILGPVDSLVKGQLHGNYDLVNSAWLILGFVSSSLLCWSIHRGLDRGHRGDVLGQVDQ</sequence>
<accession>A0A8H3CS55</accession>
<evidence type="ECO:0000256" key="2">
    <source>
        <dbReference type="ARBA" id="ARBA00006595"/>
    </source>
</evidence>
<dbReference type="AlphaFoldDB" id="A0A8H3CS55"/>
<dbReference type="EMBL" id="CAJMWZ010004553">
    <property type="protein sequence ID" value="CAE6491988.1"/>
    <property type="molecule type" value="Genomic_DNA"/>
</dbReference>
<evidence type="ECO:0000256" key="7">
    <source>
        <dbReference type="SAM" id="Phobius"/>
    </source>
</evidence>
<comment type="subcellular location">
    <subcellularLocation>
        <location evidence="1">Membrane</location>
        <topology evidence="1">Multi-pass membrane protein</topology>
    </subcellularLocation>
</comment>
<dbReference type="InterPro" id="IPR052599">
    <property type="entry name" value="SLC43A_AATransporter"/>
</dbReference>
<feature type="transmembrane region" description="Helical" evidence="7">
    <location>
        <begin position="105"/>
        <end position="125"/>
    </location>
</feature>
<dbReference type="GO" id="GO:0000329">
    <property type="term" value="C:fungal-type vacuole membrane"/>
    <property type="evidence" value="ECO:0007669"/>
    <property type="project" value="TreeGrafter"/>
</dbReference>
<feature type="transmembrane region" description="Helical" evidence="7">
    <location>
        <begin position="163"/>
        <end position="185"/>
    </location>
</feature>
<comment type="caution">
    <text evidence="8">The sequence shown here is derived from an EMBL/GenBank/DDBJ whole genome shotgun (WGS) entry which is preliminary data.</text>
</comment>
<evidence type="ECO:0000313" key="8">
    <source>
        <dbReference type="EMBL" id="CAE6491988.1"/>
    </source>
</evidence>
<keyword evidence="4 7" id="KW-0812">Transmembrane</keyword>
<feature type="transmembrane region" description="Helical" evidence="7">
    <location>
        <begin position="272"/>
        <end position="289"/>
    </location>
</feature>
<reference evidence="8" key="1">
    <citation type="submission" date="2021-01" db="EMBL/GenBank/DDBJ databases">
        <authorList>
            <person name="Kaushik A."/>
        </authorList>
    </citation>
    <scope>NUCLEOTIDE SEQUENCE</scope>
    <source>
        <strain evidence="8">Type strain: AG8-Rh-89/</strain>
    </source>
</reference>
<dbReference type="InterPro" id="IPR036259">
    <property type="entry name" value="MFS_trans_sf"/>
</dbReference>
<protein>
    <recommendedName>
        <fullName evidence="10">MFS general substrate transporter</fullName>
    </recommendedName>
</protein>
<keyword evidence="6 7" id="KW-0472">Membrane</keyword>